<keyword evidence="1" id="KW-0732">Signal</keyword>
<proteinExistence type="predicted"/>
<dbReference type="EMBL" id="JBAHYK010000453">
    <property type="protein sequence ID" value="KAL0573862.1"/>
    <property type="molecule type" value="Genomic_DNA"/>
</dbReference>
<comment type="caution">
    <text evidence="2">The sequence shown here is derived from an EMBL/GenBank/DDBJ whole genome shotgun (WGS) entry which is preliminary data.</text>
</comment>
<accession>A0ABR3FEV7</accession>
<sequence>MVRTHLLALFFGLTSQVAAAGNQTIDDSSSDFTFSGSWQVNSCSKCSEQPESGQAFNQTYHTNGNGVSASTARLQFTGSAIWVYGILAPSEVQGGLTITLDSQSSVVYNSSGNSNSSFTYNELFFHASSLSTFTHTLTLKTGPGDSGNSIILDYAVVNTDFATSTP</sequence>
<feature type="signal peptide" evidence="1">
    <location>
        <begin position="1"/>
        <end position="19"/>
    </location>
</feature>
<evidence type="ECO:0000256" key="1">
    <source>
        <dbReference type="SAM" id="SignalP"/>
    </source>
</evidence>
<evidence type="ECO:0000313" key="3">
    <source>
        <dbReference type="Proteomes" id="UP001465976"/>
    </source>
</evidence>
<organism evidence="2 3">
    <name type="scientific">Marasmius crinis-equi</name>
    <dbReference type="NCBI Taxonomy" id="585013"/>
    <lineage>
        <taxon>Eukaryota</taxon>
        <taxon>Fungi</taxon>
        <taxon>Dikarya</taxon>
        <taxon>Basidiomycota</taxon>
        <taxon>Agaricomycotina</taxon>
        <taxon>Agaricomycetes</taxon>
        <taxon>Agaricomycetidae</taxon>
        <taxon>Agaricales</taxon>
        <taxon>Marasmiineae</taxon>
        <taxon>Marasmiaceae</taxon>
        <taxon>Marasmius</taxon>
    </lineage>
</organism>
<reference evidence="2 3" key="1">
    <citation type="submission" date="2024-02" db="EMBL/GenBank/DDBJ databases">
        <title>A draft genome for the cacao thread blight pathogen Marasmius crinis-equi.</title>
        <authorList>
            <person name="Cohen S.P."/>
            <person name="Baruah I.K."/>
            <person name="Amoako-Attah I."/>
            <person name="Bukari Y."/>
            <person name="Meinhardt L.W."/>
            <person name="Bailey B.A."/>
        </authorList>
    </citation>
    <scope>NUCLEOTIDE SEQUENCE [LARGE SCALE GENOMIC DNA]</scope>
    <source>
        <strain evidence="2 3">GH-76</strain>
    </source>
</reference>
<name>A0ABR3FEV7_9AGAR</name>
<feature type="chain" id="PRO_5047053347" evidence="1">
    <location>
        <begin position="20"/>
        <end position="166"/>
    </location>
</feature>
<evidence type="ECO:0000313" key="2">
    <source>
        <dbReference type="EMBL" id="KAL0573862.1"/>
    </source>
</evidence>
<dbReference type="Gene3D" id="2.60.120.260">
    <property type="entry name" value="Galactose-binding domain-like"/>
    <property type="match status" value="1"/>
</dbReference>
<keyword evidence="3" id="KW-1185">Reference proteome</keyword>
<protein>
    <submittedName>
        <fullName evidence="2">Uncharacterized protein</fullName>
    </submittedName>
</protein>
<dbReference type="Proteomes" id="UP001465976">
    <property type="component" value="Unassembled WGS sequence"/>
</dbReference>
<gene>
    <name evidence="2" type="ORF">V5O48_008079</name>
</gene>